<name>A0A1X9WEE7_DERRE</name>
<feature type="chain" id="PRO_5012710998" evidence="1">
    <location>
        <begin position="25"/>
        <end position="84"/>
    </location>
</feature>
<sequence>MSRMYALALTAVFVVVFTCSQTEANWFGKRGNRNDLFDLIIRQPRIDRTSELKQTWEEEPALLAVEVWGHHQQHADAMAKSTQE</sequence>
<accession>A0A1X9WEE7</accession>
<protein>
    <submittedName>
        <fullName evidence="2">Ndwfamide 2</fullName>
    </submittedName>
</protein>
<reference evidence="2" key="1">
    <citation type="journal article" date="2017" name="Peptides">
        <title>Neuropeptides predicted from the transcriptome analysis of the gray garden slug Deroceras reticulatum.</title>
        <authorList>
            <person name="Ahn S.J."/>
            <person name="Martin R."/>
            <person name="Rao S."/>
            <person name="Choi M.Y."/>
        </authorList>
    </citation>
    <scope>NUCLEOTIDE SEQUENCE</scope>
</reference>
<evidence type="ECO:0000256" key="1">
    <source>
        <dbReference type="SAM" id="SignalP"/>
    </source>
</evidence>
<organism evidence="2">
    <name type="scientific">Deroceras reticulatum</name>
    <name type="common">Gray garden slug</name>
    <dbReference type="NCBI Taxonomy" id="145610"/>
    <lineage>
        <taxon>Eukaryota</taxon>
        <taxon>Metazoa</taxon>
        <taxon>Spiralia</taxon>
        <taxon>Lophotrochozoa</taxon>
        <taxon>Mollusca</taxon>
        <taxon>Gastropoda</taxon>
        <taxon>Heterobranchia</taxon>
        <taxon>Euthyneura</taxon>
        <taxon>Panpulmonata</taxon>
        <taxon>Eupulmonata</taxon>
        <taxon>Stylommatophora</taxon>
        <taxon>Helicina</taxon>
        <taxon>Limacoidea</taxon>
        <taxon>Agriolimacidae</taxon>
        <taxon>Deroceras</taxon>
    </lineage>
</organism>
<reference evidence="2" key="2">
    <citation type="submission" date="2017-02" db="EMBL/GenBank/DDBJ databases">
        <authorList>
            <person name="Peterson S.W."/>
        </authorList>
    </citation>
    <scope>NUCLEOTIDE SEQUENCE</scope>
</reference>
<dbReference type="EMBL" id="KY659279">
    <property type="protein sequence ID" value="ARS01380.1"/>
    <property type="molecule type" value="mRNA"/>
</dbReference>
<proteinExistence type="evidence at transcript level"/>
<evidence type="ECO:0000313" key="2">
    <source>
        <dbReference type="EMBL" id="ARS01380.1"/>
    </source>
</evidence>
<dbReference type="AlphaFoldDB" id="A0A1X9WEE7"/>
<feature type="signal peptide" evidence="1">
    <location>
        <begin position="1"/>
        <end position="24"/>
    </location>
</feature>
<keyword evidence="1" id="KW-0732">Signal</keyword>